<dbReference type="Pfam" id="PF13581">
    <property type="entry name" value="HATPase_c_2"/>
    <property type="match status" value="1"/>
</dbReference>
<dbReference type="RefSeq" id="WP_003611001.1">
    <property type="nucleotide sequence ID" value="NZ_ADVE02000001.1"/>
</dbReference>
<dbReference type="AlphaFoldDB" id="A0A2D2CWE3"/>
<organism evidence="10 11">
    <name type="scientific">Methylosinus trichosporium (strain ATCC 35070 / NCIMB 11131 / UNIQEM 75 / OB3b)</name>
    <dbReference type="NCBI Taxonomy" id="595536"/>
    <lineage>
        <taxon>Bacteria</taxon>
        <taxon>Pseudomonadati</taxon>
        <taxon>Pseudomonadota</taxon>
        <taxon>Alphaproteobacteria</taxon>
        <taxon>Hyphomicrobiales</taxon>
        <taxon>Methylocystaceae</taxon>
        <taxon>Methylosinus</taxon>
    </lineage>
</organism>
<dbReference type="GO" id="GO:0004673">
    <property type="term" value="F:protein histidine kinase activity"/>
    <property type="evidence" value="ECO:0007669"/>
    <property type="project" value="UniProtKB-EC"/>
</dbReference>
<name>A0A2D2CWE3_METT3</name>
<dbReference type="STRING" id="595536.GCA_000178815_00330"/>
<evidence type="ECO:0000256" key="6">
    <source>
        <dbReference type="ARBA" id="ARBA00022777"/>
    </source>
</evidence>
<evidence type="ECO:0000256" key="4">
    <source>
        <dbReference type="ARBA" id="ARBA00022679"/>
    </source>
</evidence>
<keyword evidence="5" id="KW-0547">Nucleotide-binding</keyword>
<keyword evidence="7" id="KW-0067">ATP-binding</keyword>
<dbReference type="SUPFAM" id="SSF55874">
    <property type="entry name" value="ATPase domain of HSP90 chaperone/DNA topoisomerase II/histidine kinase"/>
    <property type="match status" value="1"/>
</dbReference>
<dbReference type="PROSITE" id="PS50109">
    <property type="entry name" value="HIS_KIN"/>
    <property type="match status" value="1"/>
</dbReference>
<dbReference type="InterPro" id="IPR003594">
    <property type="entry name" value="HATPase_dom"/>
</dbReference>
<evidence type="ECO:0000256" key="2">
    <source>
        <dbReference type="ARBA" id="ARBA00012438"/>
    </source>
</evidence>
<dbReference type="EMBL" id="CP023737">
    <property type="protein sequence ID" value="ATQ66979.1"/>
    <property type="molecule type" value="Genomic_DNA"/>
</dbReference>
<keyword evidence="6 10" id="KW-0418">Kinase</keyword>
<protein>
    <recommendedName>
        <fullName evidence="2">histidine kinase</fullName>
        <ecNumber evidence="2">2.7.13.3</ecNumber>
    </recommendedName>
</protein>
<feature type="coiled-coil region" evidence="8">
    <location>
        <begin position="14"/>
        <end position="48"/>
    </location>
</feature>
<evidence type="ECO:0000256" key="3">
    <source>
        <dbReference type="ARBA" id="ARBA00022553"/>
    </source>
</evidence>
<proteinExistence type="predicted"/>
<dbReference type="CDD" id="cd16936">
    <property type="entry name" value="HATPase_RsbW-like"/>
    <property type="match status" value="1"/>
</dbReference>
<dbReference type="InterPro" id="IPR036890">
    <property type="entry name" value="HATPase_C_sf"/>
</dbReference>
<dbReference type="EC" id="2.7.13.3" evidence="2"/>
<gene>
    <name evidence="10" type="ORF">CQW49_03085</name>
</gene>
<comment type="catalytic activity">
    <reaction evidence="1">
        <text>ATP + protein L-histidine = ADP + protein N-phospho-L-histidine.</text>
        <dbReference type="EC" id="2.7.13.3"/>
    </reaction>
</comment>
<evidence type="ECO:0000256" key="7">
    <source>
        <dbReference type="ARBA" id="ARBA00022840"/>
    </source>
</evidence>
<dbReference type="KEGG" id="mtw:CQW49_03085"/>
<dbReference type="InterPro" id="IPR011495">
    <property type="entry name" value="Sig_transdc_His_kin_sub2_dim/P"/>
</dbReference>
<accession>A0A2D2CWE3</accession>
<dbReference type="Pfam" id="PF07568">
    <property type="entry name" value="HisKA_2"/>
    <property type="match status" value="1"/>
</dbReference>
<dbReference type="Proteomes" id="UP000230709">
    <property type="component" value="Chromosome"/>
</dbReference>
<keyword evidence="8" id="KW-0175">Coiled coil</keyword>
<dbReference type="PANTHER" id="PTHR41523">
    <property type="entry name" value="TWO-COMPONENT SYSTEM SENSOR PROTEIN"/>
    <property type="match status" value="1"/>
</dbReference>
<dbReference type="GO" id="GO:0005524">
    <property type="term" value="F:ATP binding"/>
    <property type="evidence" value="ECO:0007669"/>
    <property type="project" value="UniProtKB-KW"/>
</dbReference>
<feature type="domain" description="Histidine kinase" evidence="9">
    <location>
        <begin position="142"/>
        <end position="230"/>
    </location>
</feature>
<dbReference type="PANTHER" id="PTHR41523:SF8">
    <property type="entry name" value="ETHYLENE RESPONSE SENSOR PROTEIN"/>
    <property type="match status" value="1"/>
</dbReference>
<evidence type="ECO:0000313" key="11">
    <source>
        <dbReference type="Proteomes" id="UP000230709"/>
    </source>
</evidence>
<evidence type="ECO:0000256" key="1">
    <source>
        <dbReference type="ARBA" id="ARBA00000085"/>
    </source>
</evidence>
<keyword evidence="4" id="KW-0808">Transferase</keyword>
<evidence type="ECO:0000259" key="9">
    <source>
        <dbReference type="PROSITE" id="PS50109"/>
    </source>
</evidence>
<keyword evidence="3" id="KW-0597">Phosphoprotein</keyword>
<evidence type="ECO:0000256" key="5">
    <source>
        <dbReference type="ARBA" id="ARBA00022741"/>
    </source>
</evidence>
<sequence>MKDTVGATMAGDMAGNSEAKIAELEARLAEAEEELRLERERYHELRHRIRNDLQGLATLISAQSRRLDQPEGCAGCAMRLRSAAALHNALDEDGASDIRMDDYLWALSEARRKAFDDRIVGDLAADEDIHLDYRRAQCVGLVYVEAVTNAMKHAFPGGVEGQISAQLRRFGDDGLELTVVDSGVGFDPTRCQRGHGIELMRGIARQLRGELELRRLEAGTLVRLAFPAAAAA</sequence>
<evidence type="ECO:0000313" key="10">
    <source>
        <dbReference type="EMBL" id="ATQ66979.1"/>
    </source>
</evidence>
<dbReference type="InterPro" id="IPR005467">
    <property type="entry name" value="His_kinase_dom"/>
</dbReference>
<keyword evidence="11" id="KW-1185">Reference proteome</keyword>
<reference evidence="11" key="1">
    <citation type="submission" date="2017-10" db="EMBL/GenBank/DDBJ databases">
        <title>Completed PacBio SMRT sequence of Methylosinus trichosporium OB3b reveals presence of a third large plasmid.</title>
        <authorList>
            <person name="Charles T.C."/>
            <person name="Lynch M.D.J."/>
            <person name="Heil J.R."/>
            <person name="Cheng J."/>
        </authorList>
    </citation>
    <scope>NUCLEOTIDE SEQUENCE [LARGE SCALE GENOMIC DNA]</scope>
    <source>
        <strain evidence="11">OB3b</strain>
    </source>
</reference>
<evidence type="ECO:0000256" key="8">
    <source>
        <dbReference type="SAM" id="Coils"/>
    </source>
</evidence>
<dbReference type="Gene3D" id="3.30.565.10">
    <property type="entry name" value="Histidine kinase-like ATPase, C-terminal domain"/>
    <property type="match status" value="1"/>
</dbReference>